<organism evidence="1 2">
    <name type="scientific">Dyadobacter psychrophilus</name>
    <dbReference type="NCBI Taxonomy" id="651661"/>
    <lineage>
        <taxon>Bacteria</taxon>
        <taxon>Pseudomonadati</taxon>
        <taxon>Bacteroidota</taxon>
        <taxon>Cytophagia</taxon>
        <taxon>Cytophagales</taxon>
        <taxon>Spirosomataceae</taxon>
        <taxon>Dyadobacter</taxon>
    </lineage>
</organism>
<evidence type="ECO:0000313" key="1">
    <source>
        <dbReference type="EMBL" id="SKC19375.1"/>
    </source>
</evidence>
<gene>
    <name evidence="1" type="ORF">SAMN05660293_05464</name>
</gene>
<reference evidence="2" key="1">
    <citation type="submission" date="2017-02" db="EMBL/GenBank/DDBJ databases">
        <authorList>
            <person name="Varghese N."/>
            <person name="Submissions S."/>
        </authorList>
    </citation>
    <scope>NUCLEOTIDE SEQUENCE [LARGE SCALE GENOMIC DNA]</scope>
    <source>
        <strain evidence="2">DSM 22270</strain>
    </source>
</reference>
<sequence length="292" mass="32872">MSNKITVWTVAISLICLSACHKPRISKNNNPIPSDSLVIAAPDLADSLAAVATTDSSSVKSADSSAADEPGSVKVNSISFDYLVAKSKVDFKSKSQDFDNTTINIRMKKDSIIWLSVTGVGFEVARGLITPDSIVFMDKIHKDYFVFSYEQLSKKYNFDLNFALLQSVIVGNLPFPQQPDSRFVKENEFYVLKQIVERLEVDNYIGESNLKLSRLKATEVPTQNTFTLDYSDFKDVRSFLFPFTSHIDLNVKSQKDQQINQTTMRIKHSKVDLVTENPGFPFNVPASYKRKR</sequence>
<keyword evidence="2" id="KW-1185">Reference proteome</keyword>
<accession>A0A1T5HFB0</accession>
<protein>
    <recommendedName>
        <fullName evidence="3">DUF4292 domain-containing protein</fullName>
    </recommendedName>
</protein>
<evidence type="ECO:0000313" key="2">
    <source>
        <dbReference type="Proteomes" id="UP000190897"/>
    </source>
</evidence>
<dbReference type="Proteomes" id="UP000190897">
    <property type="component" value="Unassembled WGS sequence"/>
</dbReference>
<dbReference type="RefSeq" id="WP_082217882.1">
    <property type="nucleotide sequence ID" value="NZ_FUZA01000013.1"/>
</dbReference>
<dbReference type="STRING" id="651661.SAMN05660293_05464"/>
<dbReference type="AlphaFoldDB" id="A0A1T5HFB0"/>
<dbReference type="OrthoDB" id="849114at2"/>
<name>A0A1T5HFB0_9BACT</name>
<proteinExistence type="predicted"/>
<dbReference type="Pfam" id="PF14125">
    <property type="entry name" value="DUF4292"/>
    <property type="match status" value="1"/>
</dbReference>
<dbReference type="InterPro" id="IPR025634">
    <property type="entry name" value="DUF4292"/>
</dbReference>
<evidence type="ECO:0008006" key="3">
    <source>
        <dbReference type="Google" id="ProtNLM"/>
    </source>
</evidence>
<dbReference type="EMBL" id="FUZA01000013">
    <property type="protein sequence ID" value="SKC19375.1"/>
    <property type="molecule type" value="Genomic_DNA"/>
</dbReference>